<name>A0ABN6X8T9_9CELL</name>
<keyword evidence="4 7" id="KW-1133">Transmembrane helix</keyword>
<evidence type="ECO:0000313" key="9">
    <source>
        <dbReference type="EMBL" id="BDZ41097.1"/>
    </source>
</evidence>
<feature type="region of interest" description="Disordered" evidence="6">
    <location>
        <begin position="241"/>
        <end position="265"/>
    </location>
</feature>
<dbReference type="Proteomes" id="UP001321475">
    <property type="component" value="Chromosome"/>
</dbReference>
<keyword evidence="10" id="KW-1185">Reference proteome</keyword>
<feature type="compositionally biased region" description="Low complexity" evidence="6">
    <location>
        <begin position="246"/>
        <end position="265"/>
    </location>
</feature>
<sequence>MTSTADRQAPSRLPLRRPTQDRWVAGVCAGVAAHTGVKVGYVRAAIAVLALAGGAGVLLYVFWWLTVPSGDPRAAAEAQRPAALGRIAPRLRVGSTTVTARDVVLGLVLLALAGLLVALRVGVDVEVGWLVPVLIVLGGAALAWSRLDDVERGSWFAGRGRAAAADNGVLPVDGRARSGRFRLLGGLGLVLVGLLLLVTQADSFAAMARSTVSAVAVLAGVAVVLAPWWLRLVRQLGDERAARARSPSGPTSLPTSTTPCSRPWR</sequence>
<evidence type="ECO:0000259" key="8">
    <source>
        <dbReference type="Pfam" id="PF04024"/>
    </source>
</evidence>
<comment type="subcellular location">
    <subcellularLocation>
        <location evidence="1">Cell membrane</location>
        <topology evidence="1">Single-pass membrane protein</topology>
    </subcellularLocation>
</comment>
<gene>
    <name evidence="9" type="ORF">GCM10025865_03960</name>
</gene>
<dbReference type="EMBL" id="AP027729">
    <property type="protein sequence ID" value="BDZ41097.1"/>
    <property type="molecule type" value="Genomic_DNA"/>
</dbReference>
<dbReference type="InterPro" id="IPR052027">
    <property type="entry name" value="PspC"/>
</dbReference>
<accession>A0ABN6X8T9</accession>
<evidence type="ECO:0000313" key="10">
    <source>
        <dbReference type="Proteomes" id="UP001321475"/>
    </source>
</evidence>
<evidence type="ECO:0000256" key="6">
    <source>
        <dbReference type="SAM" id="MobiDB-lite"/>
    </source>
</evidence>
<feature type="transmembrane region" description="Helical" evidence="7">
    <location>
        <begin position="44"/>
        <end position="65"/>
    </location>
</feature>
<dbReference type="InterPro" id="IPR007168">
    <property type="entry name" value="Phageshock_PspC_N"/>
</dbReference>
<feature type="transmembrane region" description="Helical" evidence="7">
    <location>
        <begin position="129"/>
        <end position="147"/>
    </location>
</feature>
<keyword evidence="2" id="KW-1003">Cell membrane</keyword>
<keyword evidence="3 7" id="KW-0812">Transmembrane</keyword>
<evidence type="ECO:0000256" key="7">
    <source>
        <dbReference type="SAM" id="Phobius"/>
    </source>
</evidence>
<evidence type="ECO:0000256" key="3">
    <source>
        <dbReference type="ARBA" id="ARBA00022692"/>
    </source>
</evidence>
<organism evidence="9 10">
    <name type="scientific">Paraoerskovia sediminicola</name>
    <dbReference type="NCBI Taxonomy" id="1138587"/>
    <lineage>
        <taxon>Bacteria</taxon>
        <taxon>Bacillati</taxon>
        <taxon>Actinomycetota</taxon>
        <taxon>Actinomycetes</taxon>
        <taxon>Micrococcales</taxon>
        <taxon>Cellulomonadaceae</taxon>
        <taxon>Paraoerskovia</taxon>
    </lineage>
</organism>
<dbReference type="PANTHER" id="PTHR33885:SF3">
    <property type="entry name" value="PHAGE SHOCK PROTEIN C"/>
    <property type="match status" value="1"/>
</dbReference>
<dbReference type="RefSeq" id="WP_350227630.1">
    <property type="nucleotide sequence ID" value="NZ_AP027729.1"/>
</dbReference>
<evidence type="ECO:0000256" key="4">
    <source>
        <dbReference type="ARBA" id="ARBA00022989"/>
    </source>
</evidence>
<dbReference type="PANTHER" id="PTHR33885">
    <property type="entry name" value="PHAGE SHOCK PROTEIN C"/>
    <property type="match status" value="1"/>
</dbReference>
<dbReference type="Pfam" id="PF04024">
    <property type="entry name" value="PspC"/>
    <property type="match status" value="1"/>
</dbReference>
<reference evidence="10" key="1">
    <citation type="journal article" date="2019" name="Int. J. Syst. Evol. Microbiol.">
        <title>The Global Catalogue of Microorganisms (GCM) 10K type strain sequencing project: providing services to taxonomists for standard genome sequencing and annotation.</title>
        <authorList>
            <consortium name="The Broad Institute Genomics Platform"/>
            <consortium name="The Broad Institute Genome Sequencing Center for Infectious Disease"/>
            <person name="Wu L."/>
            <person name="Ma J."/>
        </authorList>
    </citation>
    <scope>NUCLEOTIDE SEQUENCE [LARGE SCALE GENOMIC DNA]</scope>
    <source>
        <strain evidence="10">NBRC 108565</strain>
    </source>
</reference>
<feature type="transmembrane region" description="Helical" evidence="7">
    <location>
        <begin position="181"/>
        <end position="199"/>
    </location>
</feature>
<feature type="transmembrane region" description="Helical" evidence="7">
    <location>
        <begin position="103"/>
        <end position="123"/>
    </location>
</feature>
<protein>
    <recommendedName>
        <fullName evidence="8">Phage shock protein PspC N-terminal domain-containing protein</fullName>
    </recommendedName>
</protein>
<evidence type="ECO:0000256" key="2">
    <source>
        <dbReference type="ARBA" id="ARBA00022475"/>
    </source>
</evidence>
<feature type="domain" description="Phage shock protein PspC N-terminal" evidence="8">
    <location>
        <begin position="14"/>
        <end position="69"/>
    </location>
</feature>
<evidence type="ECO:0000256" key="5">
    <source>
        <dbReference type="ARBA" id="ARBA00023136"/>
    </source>
</evidence>
<feature type="transmembrane region" description="Helical" evidence="7">
    <location>
        <begin position="211"/>
        <end position="230"/>
    </location>
</feature>
<evidence type="ECO:0000256" key="1">
    <source>
        <dbReference type="ARBA" id="ARBA00004162"/>
    </source>
</evidence>
<proteinExistence type="predicted"/>
<keyword evidence="5 7" id="KW-0472">Membrane</keyword>